<reference evidence="1" key="1">
    <citation type="submission" date="2019-02" db="EMBL/GenBank/DDBJ databases">
        <authorList>
            <person name="Gruber-Vodicka R. H."/>
            <person name="Seah K. B. B."/>
        </authorList>
    </citation>
    <scope>NUCLEOTIDE SEQUENCE</scope>
    <source>
        <strain evidence="1">BECK_DK161</strain>
    </source>
</reference>
<accession>A0A450T2W2</accession>
<gene>
    <name evidence="1" type="ORF">BECKDK2373C_GA0170839_10853</name>
</gene>
<name>A0A450T2W2_9GAMM</name>
<proteinExistence type="predicted"/>
<evidence type="ECO:0000313" key="1">
    <source>
        <dbReference type="EMBL" id="VFJ60843.1"/>
    </source>
</evidence>
<organism evidence="1">
    <name type="scientific">Candidatus Kentrum sp. DK</name>
    <dbReference type="NCBI Taxonomy" id="2126562"/>
    <lineage>
        <taxon>Bacteria</taxon>
        <taxon>Pseudomonadati</taxon>
        <taxon>Pseudomonadota</taxon>
        <taxon>Gammaproteobacteria</taxon>
        <taxon>Candidatus Kentrum</taxon>
    </lineage>
</organism>
<dbReference type="AlphaFoldDB" id="A0A450T2W2"/>
<dbReference type="EMBL" id="CAADEY010000085">
    <property type="protein sequence ID" value="VFJ60843.1"/>
    <property type="molecule type" value="Genomic_DNA"/>
</dbReference>
<sequence length="70" mass="7604">MIDHRLGVMVAEVAENGQHQGVRGVFFQEIAAIHLPHVQDAVAVTKVRLVDPTGHGKRFPADVDKVLPQG</sequence>
<protein>
    <submittedName>
        <fullName evidence="1">Uncharacterized protein</fullName>
    </submittedName>
</protein>